<gene>
    <name evidence="2" type="ORF">FRZ44_17590</name>
</gene>
<dbReference type="RefSeq" id="WP_151176819.1">
    <property type="nucleotide sequence ID" value="NZ_CP042906.1"/>
</dbReference>
<proteinExistence type="predicted"/>
<evidence type="ECO:0000313" key="3">
    <source>
        <dbReference type="Proteomes" id="UP000326202"/>
    </source>
</evidence>
<name>A0A5J6MIZ4_9PROT</name>
<dbReference type="PANTHER" id="PTHR47572:SF5">
    <property type="entry name" value="BLR2277 PROTEIN"/>
    <property type="match status" value="1"/>
</dbReference>
<dbReference type="SUPFAM" id="SSF63829">
    <property type="entry name" value="Calcium-dependent phosphotriesterase"/>
    <property type="match status" value="1"/>
</dbReference>
<dbReference type="InterPro" id="IPR011042">
    <property type="entry name" value="6-blade_b-propeller_TolB-like"/>
</dbReference>
<keyword evidence="3" id="KW-1185">Reference proteome</keyword>
<reference evidence="2 3" key="1">
    <citation type="submission" date="2019-08" db="EMBL/GenBank/DDBJ databases">
        <title>Hyperibacter terrae gen. nov., sp. nov. and Hyperibacter viscosus sp. nov., two new members in the family Rhodospirillaceae isolated from the rhizosphere of Hypericum perforatum.</title>
        <authorList>
            <person name="Noviana Z."/>
        </authorList>
    </citation>
    <scope>NUCLEOTIDE SEQUENCE [LARGE SCALE GENOMIC DNA]</scope>
    <source>
        <strain evidence="2 3">R5913</strain>
    </source>
</reference>
<dbReference type="PANTHER" id="PTHR47572">
    <property type="entry name" value="LIPOPROTEIN-RELATED"/>
    <property type="match status" value="1"/>
</dbReference>
<dbReference type="OrthoDB" id="241638at2"/>
<dbReference type="InterPro" id="IPR013658">
    <property type="entry name" value="SGL"/>
</dbReference>
<evidence type="ECO:0000313" key="2">
    <source>
        <dbReference type="EMBL" id="QEX16465.1"/>
    </source>
</evidence>
<dbReference type="Pfam" id="PF08450">
    <property type="entry name" value="SGL"/>
    <property type="match status" value="1"/>
</dbReference>
<protein>
    <submittedName>
        <fullName evidence="2">Gluconolactonase</fullName>
    </submittedName>
</protein>
<dbReference type="InterPro" id="IPR051262">
    <property type="entry name" value="SMP-30/CGR1_Lactonase"/>
</dbReference>
<dbReference type="Proteomes" id="UP000326202">
    <property type="component" value="Chromosome"/>
</dbReference>
<dbReference type="KEGG" id="htq:FRZ44_17590"/>
<evidence type="ECO:0000259" key="1">
    <source>
        <dbReference type="Pfam" id="PF08450"/>
    </source>
</evidence>
<accession>A0A5J6MIZ4</accession>
<dbReference type="EMBL" id="CP042906">
    <property type="protein sequence ID" value="QEX16465.1"/>
    <property type="molecule type" value="Genomic_DNA"/>
</dbReference>
<feature type="domain" description="SMP-30/Gluconolactonase/LRE-like region" evidence="1">
    <location>
        <begin position="16"/>
        <end position="260"/>
    </location>
</feature>
<sequence length="296" mass="31006">MKKAPVVTQLASGLGWPEGPAPLPDGRILFVESYRSQISVWTPGAGVGRFADVGGGPNAVLAAPDGYLYVTQNGGKIGPWRAAQQRPPSIQRITPQGKVEILATQVEGHKLLAPNDLAFGPDGWLYFTDPGGAYDPVGKSNVGFICALKPDGTGVLLEELPPVFPNGICVDRDGSLVWVESYSRAVKRRSPAGKVTELCILPPPAVPDGFKIAANGDLYVTGVDCGGIDIARKDGSYVERMMIGLIPTNCAFVGSTLYVTDGGKPGLTTAPSMGGALWRVELDGVEGLPLFPGHIG</sequence>
<organism evidence="2 3">
    <name type="scientific">Hypericibacter terrae</name>
    <dbReference type="NCBI Taxonomy" id="2602015"/>
    <lineage>
        <taxon>Bacteria</taxon>
        <taxon>Pseudomonadati</taxon>
        <taxon>Pseudomonadota</taxon>
        <taxon>Alphaproteobacteria</taxon>
        <taxon>Rhodospirillales</taxon>
        <taxon>Dongiaceae</taxon>
        <taxon>Hypericibacter</taxon>
    </lineage>
</organism>
<dbReference type="AlphaFoldDB" id="A0A5J6MIZ4"/>
<dbReference type="Gene3D" id="2.120.10.30">
    <property type="entry name" value="TolB, C-terminal domain"/>
    <property type="match status" value="1"/>
</dbReference>